<dbReference type="NCBIfam" id="NF011984">
    <property type="entry name" value="PRK15446.1-5"/>
    <property type="match status" value="1"/>
</dbReference>
<evidence type="ECO:0000313" key="2">
    <source>
        <dbReference type="EMBL" id="BBK23704.1"/>
    </source>
</evidence>
<dbReference type="Gene3D" id="3.20.20.140">
    <property type="entry name" value="Metal-dependent hydrolases"/>
    <property type="match status" value="2"/>
</dbReference>
<dbReference type="NCBIfam" id="TIGR02318">
    <property type="entry name" value="phosphono_phnM"/>
    <property type="match status" value="1"/>
</dbReference>
<dbReference type="PIRSF" id="PIRSF038971">
    <property type="entry name" value="PhnM"/>
    <property type="match status" value="1"/>
</dbReference>
<gene>
    <name evidence="2" type="primary">phnM</name>
    <name evidence="2" type="ORF">Aargi30884_26070</name>
</gene>
<dbReference type="InterPro" id="IPR006680">
    <property type="entry name" value="Amidohydro-rel"/>
</dbReference>
<name>A0A6N4TMJ8_9FIRM</name>
<dbReference type="Proteomes" id="UP000464754">
    <property type="component" value="Chromosome"/>
</dbReference>
<evidence type="ECO:0000313" key="3">
    <source>
        <dbReference type="Proteomes" id="UP000464754"/>
    </source>
</evidence>
<dbReference type="InterPro" id="IPR051781">
    <property type="entry name" value="Metallo-dep_Hydrolase"/>
</dbReference>
<dbReference type="PANTHER" id="PTHR43135">
    <property type="entry name" value="ALPHA-D-RIBOSE 1-METHYLPHOSPHONATE 5-TRIPHOSPHATE DIPHOSPHATASE"/>
    <property type="match status" value="1"/>
</dbReference>
<organism evidence="2 3">
    <name type="scientific">Amedibacterium intestinale</name>
    <dbReference type="NCBI Taxonomy" id="2583452"/>
    <lineage>
        <taxon>Bacteria</taxon>
        <taxon>Bacillati</taxon>
        <taxon>Bacillota</taxon>
        <taxon>Erysipelotrichia</taxon>
        <taxon>Erysipelotrichales</taxon>
        <taxon>Erysipelotrichaceae</taxon>
        <taxon>Amedibacterium</taxon>
    </lineage>
</organism>
<dbReference type="PANTHER" id="PTHR43135:SF3">
    <property type="entry name" value="ALPHA-D-RIBOSE 1-METHYLPHOSPHONATE 5-TRIPHOSPHATE DIPHOSPHATASE"/>
    <property type="match status" value="1"/>
</dbReference>
<accession>A0A6N4TMJ8</accession>
<dbReference type="AlphaFoldDB" id="A0A6N4TMJ8"/>
<dbReference type="SUPFAM" id="SSF51556">
    <property type="entry name" value="Metallo-dependent hydrolases"/>
    <property type="match status" value="1"/>
</dbReference>
<dbReference type="InterPro" id="IPR011059">
    <property type="entry name" value="Metal-dep_hydrolase_composite"/>
</dbReference>
<protein>
    <submittedName>
        <fullName evidence="2">Alpha-D-ribose 1-methylphosphonate 5-triphosphate diphosphatase</fullName>
    </submittedName>
</protein>
<dbReference type="NCBIfam" id="NF011990">
    <property type="entry name" value="PRK15446.2-6"/>
    <property type="match status" value="1"/>
</dbReference>
<proteinExistence type="predicted"/>
<keyword evidence="3" id="KW-1185">Reference proteome</keyword>
<feature type="domain" description="Amidohydrolase-related" evidence="1">
    <location>
        <begin position="52"/>
        <end position="383"/>
    </location>
</feature>
<dbReference type="GO" id="GO:0016810">
    <property type="term" value="F:hydrolase activity, acting on carbon-nitrogen (but not peptide) bonds"/>
    <property type="evidence" value="ECO:0007669"/>
    <property type="project" value="InterPro"/>
</dbReference>
<dbReference type="RefSeq" id="WP_115715717.1">
    <property type="nucleotide sequence ID" value="NZ_AP019695.1"/>
</dbReference>
<dbReference type="InterPro" id="IPR012696">
    <property type="entry name" value="PhnM"/>
</dbReference>
<dbReference type="InterPro" id="IPR032466">
    <property type="entry name" value="Metal_Hydrolase"/>
</dbReference>
<dbReference type="GO" id="GO:0019700">
    <property type="term" value="P:organic phosphonate catabolic process"/>
    <property type="evidence" value="ECO:0007669"/>
    <property type="project" value="InterPro"/>
</dbReference>
<dbReference type="KEGG" id="aarg:Aargi30884_26070"/>
<dbReference type="Pfam" id="PF01979">
    <property type="entry name" value="Amidohydro_1"/>
    <property type="match status" value="1"/>
</dbReference>
<evidence type="ECO:0000259" key="1">
    <source>
        <dbReference type="Pfam" id="PF01979"/>
    </source>
</evidence>
<sequence>MKLIRRGKIVLEHEILEGYALVIEHDRIKDIIKEDVADDLHVEEVFDACGGYITPGFIDIHSDYIEKMAAPRKTSVMDMQLAVYEFEKECCSHGITTMFHSVSMLDNELGTPMRNPENVKKLVEIIEESHSQLHLIHNRFHMRFEIDNFTQFPLMMEYLKKGYVHLLSFMDHTPGQGQYRDLEIYKKTYLVDDKGTRSEEEIEEMLKEKMNTQKLTMDAIRCASDLAKEKEIAVASHDDDTIEKLDVVQSFGATISEFPITLEVAKEAKKRGMYTVVGAPNILLGGSHSGNMSARDAIEAGCADILCSDYYPASLLHSVFKMEEYGQKLEDMIAKVTIQPARAAQIDHICGSIEKNKKADLLIIMKLPNGLPAITHVFVDGQLTQRNHYRM</sequence>
<dbReference type="Gene3D" id="2.30.40.10">
    <property type="entry name" value="Urease, subunit C, domain 1"/>
    <property type="match status" value="2"/>
</dbReference>
<reference evidence="3" key="1">
    <citation type="submission" date="2019-05" db="EMBL/GenBank/DDBJ databases">
        <title>Complete genome sequencing of Absiella argi strain JCM 30884.</title>
        <authorList>
            <person name="Sakamoto M."/>
            <person name="Murakami T."/>
            <person name="Mori H."/>
        </authorList>
    </citation>
    <scope>NUCLEOTIDE SEQUENCE [LARGE SCALE GENOMIC DNA]</scope>
    <source>
        <strain evidence="3">JCM 30884</strain>
    </source>
</reference>
<dbReference type="NCBIfam" id="NF011987">
    <property type="entry name" value="PRK15446.2-3"/>
    <property type="match status" value="1"/>
</dbReference>
<dbReference type="SUPFAM" id="SSF51338">
    <property type="entry name" value="Composite domain of metallo-dependent hydrolases"/>
    <property type="match status" value="1"/>
</dbReference>
<dbReference type="EMBL" id="AP019695">
    <property type="protein sequence ID" value="BBK23704.1"/>
    <property type="molecule type" value="Genomic_DNA"/>
</dbReference>